<evidence type="ECO:0000256" key="1">
    <source>
        <dbReference type="SAM" id="MobiDB-lite"/>
    </source>
</evidence>
<comment type="caution">
    <text evidence="2">The sequence shown here is derived from an EMBL/GenBank/DDBJ whole genome shotgun (WGS) entry which is preliminary data.</text>
</comment>
<dbReference type="Proteomes" id="UP000523007">
    <property type="component" value="Unassembled WGS sequence"/>
</dbReference>
<evidence type="ECO:0000313" key="3">
    <source>
        <dbReference type="Proteomes" id="UP000523007"/>
    </source>
</evidence>
<keyword evidence="3" id="KW-1185">Reference proteome</keyword>
<feature type="region of interest" description="Disordered" evidence="1">
    <location>
        <begin position="1"/>
        <end position="46"/>
    </location>
</feature>
<name>A0A7W7W592_9ACTN</name>
<gene>
    <name evidence="2" type="ORF">F4561_005366</name>
</gene>
<protein>
    <submittedName>
        <fullName evidence="2">Uncharacterized protein</fullName>
    </submittedName>
</protein>
<sequence>MVTTAHPHGAARARSTAPGREEAARGPCSGIYNDPVPTTPEQYLID</sequence>
<accession>A0A7W7W592</accession>
<dbReference type="AlphaFoldDB" id="A0A7W7W592"/>
<reference evidence="2 3" key="1">
    <citation type="submission" date="2020-08" db="EMBL/GenBank/DDBJ databases">
        <title>Sequencing the genomes of 1000 actinobacteria strains.</title>
        <authorList>
            <person name="Klenk H.-P."/>
        </authorList>
    </citation>
    <scope>NUCLEOTIDE SEQUENCE [LARGE SCALE GENOMIC DNA]</scope>
    <source>
        <strain evidence="2 3">DSM 102030</strain>
    </source>
</reference>
<dbReference type="RefSeq" id="WP_184582696.1">
    <property type="nucleotide sequence ID" value="NZ_JACHJT010000001.1"/>
</dbReference>
<proteinExistence type="predicted"/>
<evidence type="ECO:0000313" key="2">
    <source>
        <dbReference type="EMBL" id="MBB4934546.1"/>
    </source>
</evidence>
<dbReference type="EMBL" id="JACHJT010000001">
    <property type="protein sequence ID" value="MBB4934546.1"/>
    <property type="molecule type" value="Genomic_DNA"/>
</dbReference>
<organism evidence="2 3">
    <name type="scientific">Lipingzhangella halophila</name>
    <dbReference type="NCBI Taxonomy" id="1783352"/>
    <lineage>
        <taxon>Bacteria</taxon>
        <taxon>Bacillati</taxon>
        <taxon>Actinomycetota</taxon>
        <taxon>Actinomycetes</taxon>
        <taxon>Streptosporangiales</taxon>
        <taxon>Nocardiopsidaceae</taxon>
        <taxon>Lipingzhangella</taxon>
    </lineage>
</organism>